<proteinExistence type="predicted"/>
<dbReference type="Proteomes" id="UP001622950">
    <property type="component" value="Unassembled WGS sequence"/>
</dbReference>
<organism evidence="1 2">
    <name type="scientific">Pseudomonas neuropathica</name>
    <dbReference type="NCBI Taxonomy" id="2730425"/>
    <lineage>
        <taxon>Bacteria</taxon>
        <taxon>Pseudomonadati</taxon>
        <taxon>Pseudomonadota</taxon>
        <taxon>Gammaproteobacteria</taxon>
        <taxon>Pseudomonadales</taxon>
        <taxon>Pseudomonadaceae</taxon>
        <taxon>Pseudomonas</taxon>
    </lineage>
</organism>
<evidence type="ECO:0000313" key="2">
    <source>
        <dbReference type="Proteomes" id="UP001622950"/>
    </source>
</evidence>
<protein>
    <submittedName>
        <fullName evidence="1">Uncharacterized protein</fullName>
    </submittedName>
</protein>
<reference evidence="1" key="1">
    <citation type="submission" date="2024-11" db="EMBL/GenBank/DDBJ databases">
        <authorList>
            <person name="Lucas J.A."/>
        </authorList>
    </citation>
    <scope>NUCLEOTIDE SEQUENCE</scope>
    <source>
        <strain evidence="1">Z 8.8</strain>
    </source>
</reference>
<gene>
    <name evidence="1" type="ORF">ACJEBM_13565</name>
</gene>
<comment type="caution">
    <text evidence="1">The sequence shown here is derived from an EMBL/GenBank/DDBJ whole genome shotgun (WGS) entry which is preliminary data.</text>
</comment>
<name>A0ACC7MXY3_9PSED</name>
<dbReference type="EMBL" id="JBJHQE010000021">
    <property type="protein sequence ID" value="MFK9081700.1"/>
    <property type="molecule type" value="Genomic_DNA"/>
</dbReference>
<evidence type="ECO:0000313" key="1">
    <source>
        <dbReference type="EMBL" id="MFK9081700.1"/>
    </source>
</evidence>
<sequence length="129" mass="13882">MANPAPTLNIDVTGSPPQATITLATFKGPLRLGISNTAQLYPEGRVYAILGDPEDPELKGADIAAGEWVPSSPDAEPEDGEYQQSQDLEVELSLAQLQWFKGRIVELRYQGTGESSLTTDSDPILLTII</sequence>
<keyword evidence="2" id="KW-1185">Reference proteome</keyword>
<accession>A0ACC7MXY3</accession>